<evidence type="ECO:0000259" key="1">
    <source>
        <dbReference type="PROSITE" id="PS50994"/>
    </source>
</evidence>
<dbReference type="PROSITE" id="PS50994">
    <property type="entry name" value="INTEGRASE"/>
    <property type="match status" value="1"/>
</dbReference>
<sequence>MNDDQIKTIEQVREFLTGTSSVRFSPCSKEGCYKWIERILIRFGYRSRTKTEKGLLLDFMEKVSGYSRIQIKRLVKKYLKTGRIKRRQRAPKGFTRKYTQEDIRLLARTDEIHGDLSGPAIKKICERAWRVFQDAGYERLAGISVSHLYNLRRSGTYRNIRAHFDKTRPKASKIGERRKPNPQGKPGYLRVDTVHQGDLDGIKGVYYINAVDEVTQYEILCSVERISERYLIPVLEMQITQFPFVILGFHTDNGSEYINKRVAGLLNKLLIELTKSRARRSNDNALVESKNGSIVRKHLGYGHIPQKWAPLVNEFLINHLNPYLNHHRPCFFPEIKTDSKGKQRKSYPYEKMMTPFLIRYSQPTVRISTRSYR</sequence>
<protein>
    <submittedName>
        <fullName evidence="2">Integrase core domain-containing protein</fullName>
    </submittedName>
</protein>
<reference evidence="2" key="1">
    <citation type="submission" date="2019-02" db="EMBL/GenBank/DDBJ databases">
        <authorList>
            <person name="Gruber-Vodicka R. H."/>
            <person name="Seah K. B. B."/>
        </authorList>
    </citation>
    <scope>NUCLEOTIDE SEQUENCE</scope>
    <source>
        <strain evidence="2">BECK_S1320</strain>
    </source>
</reference>
<dbReference type="AlphaFoldDB" id="A0A450Z6R2"/>
<accession>A0A450Z6R2</accession>
<dbReference type="InterPro" id="IPR012337">
    <property type="entry name" value="RNaseH-like_sf"/>
</dbReference>
<dbReference type="GO" id="GO:0015074">
    <property type="term" value="P:DNA integration"/>
    <property type="evidence" value="ECO:0007669"/>
    <property type="project" value="InterPro"/>
</dbReference>
<feature type="domain" description="Integrase catalytic" evidence="1">
    <location>
        <begin position="178"/>
        <end position="356"/>
    </location>
</feature>
<dbReference type="GO" id="GO:0003676">
    <property type="term" value="F:nucleic acid binding"/>
    <property type="evidence" value="ECO:0007669"/>
    <property type="project" value="InterPro"/>
</dbReference>
<organism evidence="2">
    <name type="scientific">Candidatus Kentrum sp. SD</name>
    <dbReference type="NCBI Taxonomy" id="2126332"/>
    <lineage>
        <taxon>Bacteria</taxon>
        <taxon>Pseudomonadati</taxon>
        <taxon>Pseudomonadota</taxon>
        <taxon>Gammaproteobacteria</taxon>
        <taxon>Candidatus Kentrum</taxon>
    </lineage>
</organism>
<name>A0A450Z6R2_9GAMM</name>
<dbReference type="SUPFAM" id="SSF53098">
    <property type="entry name" value="Ribonuclease H-like"/>
    <property type="match status" value="1"/>
</dbReference>
<dbReference type="Gene3D" id="3.30.420.10">
    <property type="entry name" value="Ribonuclease H-like superfamily/Ribonuclease H"/>
    <property type="match status" value="1"/>
</dbReference>
<proteinExistence type="predicted"/>
<dbReference type="InterPro" id="IPR036397">
    <property type="entry name" value="RNaseH_sf"/>
</dbReference>
<evidence type="ECO:0000313" key="2">
    <source>
        <dbReference type="EMBL" id="VFK49477.1"/>
    </source>
</evidence>
<dbReference type="EMBL" id="CAADFU010000182">
    <property type="protein sequence ID" value="VFK49477.1"/>
    <property type="molecule type" value="Genomic_DNA"/>
</dbReference>
<gene>
    <name evidence="2" type="ORF">BECKSD772E_GA0070983_11823</name>
</gene>
<dbReference type="InterPro" id="IPR001584">
    <property type="entry name" value="Integrase_cat-core"/>
</dbReference>